<protein>
    <submittedName>
        <fullName evidence="1">Uncharacterized protein</fullName>
    </submittedName>
</protein>
<dbReference type="AlphaFoldDB" id="J9EB33"/>
<reference evidence="2" key="1">
    <citation type="submission" date="2012-08" db="EMBL/GenBank/DDBJ databases">
        <title>The Genome Sequence of Wuchereria bancrofti.</title>
        <authorList>
            <person name="Nutman T.B."/>
            <person name="Fink D.L."/>
            <person name="Russ C."/>
            <person name="Young S."/>
            <person name="Zeng Q."/>
            <person name="Koehrsen M."/>
            <person name="Alvarado L."/>
            <person name="Berlin A."/>
            <person name="Chapman S.B."/>
            <person name="Chen Z."/>
            <person name="Freedman E."/>
            <person name="Gellesch M."/>
            <person name="Goldberg J."/>
            <person name="Griggs A."/>
            <person name="Gujja S."/>
            <person name="Heilman E.R."/>
            <person name="Heiman D."/>
            <person name="Hepburn T."/>
            <person name="Howarth C."/>
            <person name="Jen D."/>
            <person name="Larson L."/>
            <person name="Lewis B."/>
            <person name="Mehta T."/>
            <person name="Park D."/>
            <person name="Pearson M."/>
            <person name="Roberts A."/>
            <person name="Saif S."/>
            <person name="Shea T."/>
            <person name="Shenoy N."/>
            <person name="Sisk P."/>
            <person name="Stolte C."/>
            <person name="Sykes S."/>
            <person name="Walk T."/>
            <person name="White J."/>
            <person name="Yandava C."/>
            <person name="Haas B."/>
            <person name="Henn M.R."/>
            <person name="Nusbaum C."/>
            <person name="Birren B."/>
        </authorList>
    </citation>
    <scope>NUCLEOTIDE SEQUENCE [LARGE SCALE GENOMIC DNA]</scope>
    <source>
        <strain evidence="2">NA</strain>
    </source>
</reference>
<name>J9EB33_WUCBA</name>
<proteinExistence type="predicted"/>
<feature type="non-terminal residue" evidence="1">
    <location>
        <position position="75"/>
    </location>
</feature>
<comment type="caution">
    <text evidence="1">The sequence shown here is derived from an EMBL/GenBank/DDBJ whole genome shotgun (WGS) entry which is preliminary data.</text>
</comment>
<evidence type="ECO:0000313" key="2">
    <source>
        <dbReference type="Proteomes" id="UP000004810"/>
    </source>
</evidence>
<accession>J9EB33</accession>
<evidence type="ECO:0000313" key="1">
    <source>
        <dbReference type="EMBL" id="EJW72589.1"/>
    </source>
</evidence>
<dbReference type="EMBL" id="ADBV01015858">
    <property type="protein sequence ID" value="EJW72589.1"/>
    <property type="molecule type" value="Genomic_DNA"/>
</dbReference>
<gene>
    <name evidence="1" type="ORF">WUBG_16506</name>
</gene>
<sequence length="75" mass="8783">MTDEMDDELMMENDDNDKMIRSPMIIYARGGKEDFVSLVNASNESNGWIRKYRDYDCYQKMLGPTKLHDIAARTK</sequence>
<dbReference type="Proteomes" id="UP000004810">
    <property type="component" value="Unassembled WGS sequence"/>
</dbReference>
<organism evidence="1 2">
    <name type="scientific">Wuchereria bancrofti</name>
    <dbReference type="NCBI Taxonomy" id="6293"/>
    <lineage>
        <taxon>Eukaryota</taxon>
        <taxon>Metazoa</taxon>
        <taxon>Ecdysozoa</taxon>
        <taxon>Nematoda</taxon>
        <taxon>Chromadorea</taxon>
        <taxon>Rhabditida</taxon>
        <taxon>Spirurina</taxon>
        <taxon>Spiruromorpha</taxon>
        <taxon>Filarioidea</taxon>
        <taxon>Onchocercidae</taxon>
        <taxon>Wuchereria</taxon>
    </lineage>
</organism>